<dbReference type="PATRIC" id="fig|1121022.4.peg.1566"/>
<dbReference type="Proteomes" id="UP000017837">
    <property type="component" value="Unassembled WGS sequence"/>
</dbReference>
<dbReference type="RefSeq" id="WP_018082397.1">
    <property type="nucleotide sequence ID" value="NZ_AQWM01000013.1"/>
</dbReference>
<evidence type="ECO:0008006" key="3">
    <source>
        <dbReference type="Google" id="ProtNLM"/>
    </source>
</evidence>
<dbReference type="EMBL" id="AWGB01000012">
    <property type="protein sequence ID" value="ESQ92529.1"/>
    <property type="molecule type" value="Genomic_DNA"/>
</dbReference>
<organism evidence="1 2">
    <name type="scientific">Asticcacaulis benevestitus DSM 16100 = ATCC BAA-896</name>
    <dbReference type="NCBI Taxonomy" id="1121022"/>
    <lineage>
        <taxon>Bacteria</taxon>
        <taxon>Pseudomonadati</taxon>
        <taxon>Pseudomonadota</taxon>
        <taxon>Alphaproteobacteria</taxon>
        <taxon>Caulobacterales</taxon>
        <taxon>Caulobacteraceae</taxon>
        <taxon>Asticcacaulis</taxon>
    </lineage>
</organism>
<gene>
    <name evidence="1" type="ORF">ABENE_07790</name>
</gene>
<name>V4PYL0_9CAUL</name>
<proteinExistence type="predicted"/>
<keyword evidence="2" id="KW-1185">Reference proteome</keyword>
<protein>
    <recommendedName>
        <fullName evidence="3">Apea-like HEPN domain-containing protein</fullName>
    </recommendedName>
</protein>
<reference evidence="1 2" key="1">
    <citation type="journal article" date="2014" name="Nature">
        <title>Sequential evolution of bacterial morphology by co-option of a developmental regulator.</title>
        <authorList>
            <person name="Jiang C."/>
            <person name="Brown P.J."/>
            <person name="Ducret A."/>
            <person name="Brun Y.V."/>
        </authorList>
    </citation>
    <scope>NUCLEOTIDE SEQUENCE [LARGE SCALE GENOMIC DNA]</scope>
    <source>
        <strain evidence="1 2">DSM 16100</strain>
    </source>
</reference>
<evidence type="ECO:0000313" key="2">
    <source>
        <dbReference type="Proteomes" id="UP000017837"/>
    </source>
</evidence>
<dbReference type="AlphaFoldDB" id="V4PYL0"/>
<dbReference type="OrthoDB" id="6447432at2"/>
<evidence type="ECO:0000313" key="1">
    <source>
        <dbReference type="EMBL" id="ESQ92529.1"/>
    </source>
</evidence>
<accession>V4PYL0</accession>
<dbReference type="STRING" id="1121022.GCA_000376105_02725"/>
<sequence length="399" mass="43978">MANYLNELGIAGADQAEVIQLFLAYYSTGKFTNDRDATFGRVQDETALVVKCNAAGAITSVAPGPHFQNGDVSALRTKIEQDLLTPGPVQITRQILFSQAKTEGFYKSEGQFQIMAVPADSPQPKYSCSDYPSVLEVAFTSSADFGQNVTRGARALSRIELTLIPLLPALVRMQATHGGRVWTQGPSETAFWRQEYDQVGYIVPGGPQEAFSDIAGLSPMAVVPYQEFYKDHQHRYNTFKVPDSLETSLGKIARLSPENHEKYLRAAYWLRQAGLAGPFGNSPSFVALVSAVEALMGAPVRTGTCESCSQPISIGNTALFRNFIDAHTSADTVPTKLKNEFYNMRSNVAHGGSVFRADLEGRGMTLRGSYEQHRFMTLHDLVRIVVYNWLQNVGSREIW</sequence>
<comment type="caution">
    <text evidence="1">The sequence shown here is derived from an EMBL/GenBank/DDBJ whole genome shotgun (WGS) entry which is preliminary data.</text>
</comment>